<keyword evidence="2 4" id="KW-0378">Hydrolase</keyword>
<evidence type="ECO:0000313" key="4">
    <source>
        <dbReference type="EMBL" id="PWA92699.1"/>
    </source>
</evidence>
<proteinExistence type="inferred from homology"/>
<dbReference type="InterPro" id="IPR035669">
    <property type="entry name" value="SGNH_plant_lipase-like"/>
</dbReference>
<name>A0A2U1Q3W6_ARTAN</name>
<dbReference type="OrthoDB" id="1600564at2759"/>
<dbReference type="EMBL" id="PKPP01000442">
    <property type="protein sequence ID" value="PWA92699.1"/>
    <property type="molecule type" value="Genomic_DNA"/>
</dbReference>
<dbReference type="GO" id="GO:0016042">
    <property type="term" value="P:lipid catabolic process"/>
    <property type="evidence" value="ECO:0007669"/>
    <property type="project" value="UniProtKB-KW"/>
</dbReference>
<evidence type="ECO:0000256" key="2">
    <source>
        <dbReference type="ARBA" id="ARBA00022801"/>
    </source>
</evidence>
<sequence>MKDKSSRDNLTKTSPAVFIFGDSLFDIGQNNYVIKALGKAKYPHYGVDFFNSTPSGRFSNGLNIADFMARVAFGESVTSPPAFLSLFYDGIYDEKRLATAIDFNRRRRWQRPVRSFNSPSRAIRENPAIGINFASAGSAILDFNTAVDQALTVSNQVTQLIYVHGNLSATIGSWKTQLLFAKSTFFFGFGNNDVHFYALRLLKTMDRDTYIDTVVQNYNKTLQSLYNLGARKFAIFGIPYLGCSPLMRVTSLNGSCSQTANDLAAELNTKLEQLLWNMMISSKGMVYSFANSHDLLHDLYDNPERYNFRNVTYACCGSGRFNAMTNCLPAASLCENRDEYLFWDFSHPTERAARLMVESFAFGGPQYARPINWARLVSL</sequence>
<dbReference type="SUPFAM" id="SSF52266">
    <property type="entry name" value="SGNH hydrolase"/>
    <property type="match status" value="1"/>
</dbReference>
<dbReference type="Pfam" id="PF00657">
    <property type="entry name" value="Lipase_GDSL"/>
    <property type="match status" value="1"/>
</dbReference>
<protein>
    <submittedName>
        <fullName evidence="4">SGNH hydrolase-type esterase domain-containing protein</fullName>
    </submittedName>
</protein>
<comment type="similarity">
    <text evidence="1">Belongs to the 'GDSL' lipolytic enzyme family.</text>
</comment>
<dbReference type="InterPro" id="IPR001087">
    <property type="entry name" value="GDSL"/>
</dbReference>
<dbReference type="PANTHER" id="PTHR45648">
    <property type="entry name" value="GDSL LIPASE/ACYLHYDROLASE FAMILY PROTEIN (AFU_ORTHOLOGUE AFUA_4G14700)"/>
    <property type="match status" value="1"/>
</dbReference>
<dbReference type="GO" id="GO:0016788">
    <property type="term" value="F:hydrolase activity, acting on ester bonds"/>
    <property type="evidence" value="ECO:0007669"/>
    <property type="project" value="InterPro"/>
</dbReference>
<evidence type="ECO:0000313" key="5">
    <source>
        <dbReference type="Proteomes" id="UP000245207"/>
    </source>
</evidence>
<reference evidence="4 5" key="1">
    <citation type="journal article" date="2018" name="Mol. Plant">
        <title>The genome of Artemisia annua provides insight into the evolution of Asteraceae family and artemisinin biosynthesis.</title>
        <authorList>
            <person name="Shen Q."/>
            <person name="Zhang L."/>
            <person name="Liao Z."/>
            <person name="Wang S."/>
            <person name="Yan T."/>
            <person name="Shi P."/>
            <person name="Liu M."/>
            <person name="Fu X."/>
            <person name="Pan Q."/>
            <person name="Wang Y."/>
            <person name="Lv Z."/>
            <person name="Lu X."/>
            <person name="Zhang F."/>
            <person name="Jiang W."/>
            <person name="Ma Y."/>
            <person name="Chen M."/>
            <person name="Hao X."/>
            <person name="Li L."/>
            <person name="Tang Y."/>
            <person name="Lv G."/>
            <person name="Zhou Y."/>
            <person name="Sun X."/>
            <person name="Brodelius P.E."/>
            <person name="Rose J.K.C."/>
            <person name="Tang K."/>
        </authorList>
    </citation>
    <scope>NUCLEOTIDE SEQUENCE [LARGE SCALE GENOMIC DNA]</scope>
    <source>
        <strain evidence="5">cv. Huhao1</strain>
        <tissue evidence="4">Leaf</tissue>
    </source>
</reference>
<keyword evidence="3" id="KW-0443">Lipid metabolism</keyword>
<dbReference type="STRING" id="35608.A0A2U1Q3W6"/>
<dbReference type="PANTHER" id="PTHR45648:SF168">
    <property type="entry name" value="SGNH HYDROLASE-TYPE ESTERASE DOMAIN-CONTAINING PROTEIN-RELATED"/>
    <property type="match status" value="1"/>
</dbReference>
<dbReference type="Proteomes" id="UP000245207">
    <property type="component" value="Unassembled WGS sequence"/>
</dbReference>
<dbReference type="Gene3D" id="3.40.50.1110">
    <property type="entry name" value="SGNH hydrolase"/>
    <property type="match status" value="1"/>
</dbReference>
<comment type="caution">
    <text evidence="4">The sequence shown here is derived from an EMBL/GenBank/DDBJ whole genome shotgun (WGS) entry which is preliminary data.</text>
</comment>
<accession>A0A2U1Q3W6</accession>
<evidence type="ECO:0000256" key="3">
    <source>
        <dbReference type="ARBA" id="ARBA00022963"/>
    </source>
</evidence>
<dbReference type="InterPro" id="IPR051058">
    <property type="entry name" value="GDSL_Est/Lipase"/>
</dbReference>
<keyword evidence="3" id="KW-0442">Lipid degradation</keyword>
<evidence type="ECO:0000256" key="1">
    <source>
        <dbReference type="ARBA" id="ARBA00008668"/>
    </source>
</evidence>
<dbReference type="CDD" id="cd01837">
    <property type="entry name" value="SGNH_plant_lipase_like"/>
    <property type="match status" value="1"/>
</dbReference>
<gene>
    <name evidence="4" type="ORF">CTI12_AA075210</name>
</gene>
<dbReference type="AlphaFoldDB" id="A0A2U1Q3W6"/>
<organism evidence="4 5">
    <name type="scientific">Artemisia annua</name>
    <name type="common">Sweet wormwood</name>
    <dbReference type="NCBI Taxonomy" id="35608"/>
    <lineage>
        <taxon>Eukaryota</taxon>
        <taxon>Viridiplantae</taxon>
        <taxon>Streptophyta</taxon>
        <taxon>Embryophyta</taxon>
        <taxon>Tracheophyta</taxon>
        <taxon>Spermatophyta</taxon>
        <taxon>Magnoliopsida</taxon>
        <taxon>eudicotyledons</taxon>
        <taxon>Gunneridae</taxon>
        <taxon>Pentapetalae</taxon>
        <taxon>asterids</taxon>
        <taxon>campanulids</taxon>
        <taxon>Asterales</taxon>
        <taxon>Asteraceae</taxon>
        <taxon>Asteroideae</taxon>
        <taxon>Anthemideae</taxon>
        <taxon>Artemisiinae</taxon>
        <taxon>Artemisia</taxon>
    </lineage>
</organism>
<keyword evidence="5" id="KW-1185">Reference proteome</keyword>
<dbReference type="InterPro" id="IPR036514">
    <property type="entry name" value="SGNH_hydro_sf"/>
</dbReference>